<reference evidence="2" key="1">
    <citation type="submission" date="2020-09" db="EMBL/GenBank/DDBJ databases">
        <authorList>
            <person name="Kim M.K."/>
        </authorList>
    </citation>
    <scope>NUCLEOTIDE SEQUENCE</scope>
    <source>
        <strain evidence="2">BT702</strain>
    </source>
</reference>
<dbReference type="AlphaFoldDB" id="A0A926XZ97"/>
<dbReference type="InterPro" id="IPR000866">
    <property type="entry name" value="AhpC/TSA"/>
</dbReference>
<keyword evidence="3" id="KW-1185">Reference proteome</keyword>
<sequence>MKNVSVFLFVVVTFIFTNYGLIAQPNVRIERGAISRQIRIDETTKITDKKTGKTISYQEYRELTKADPFGYHLEPVFDEYGEVSAYKLRSVTSEERQTHSFTSFAPALRPKVGEPMPEFVMKGIDDKVYRLSDLKGHVVVLSFWISLRKPFWGPKQAQGFAEVLRPYRSETDPLSLGVLQDSKEDIERFLASETLPFIPVPNSYGFHQKFHITGSPSFMVIDKAGNVAAYIEGQDYDQLQKALQVVIR</sequence>
<dbReference type="InterPro" id="IPR013766">
    <property type="entry name" value="Thioredoxin_domain"/>
</dbReference>
<dbReference type="InterPro" id="IPR050553">
    <property type="entry name" value="Thioredoxin_ResA/DsbE_sf"/>
</dbReference>
<dbReference type="InterPro" id="IPR036249">
    <property type="entry name" value="Thioredoxin-like_sf"/>
</dbReference>
<evidence type="ECO:0000313" key="2">
    <source>
        <dbReference type="EMBL" id="MBD2703060.1"/>
    </source>
</evidence>
<proteinExistence type="predicted"/>
<dbReference type="Proteomes" id="UP000598820">
    <property type="component" value="Unassembled WGS sequence"/>
</dbReference>
<protein>
    <submittedName>
        <fullName evidence="2">TlpA family protein disulfide reductase</fullName>
    </submittedName>
</protein>
<dbReference type="Gene3D" id="3.40.30.10">
    <property type="entry name" value="Glutaredoxin"/>
    <property type="match status" value="1"/>
</dbReference>
<evidence type="ECO:0000313" key="3">
    <source>
        <dbReference type="Proteomes" id="UP000598820"/>
    </source>
</evidence>
<dbReference type="Pfam" id="PF00578">
    <property type="entry name" value="AhpC-TSA"/>
    <property type="match status" value="1"/>
</dbReference>
<dbReference type="PANTHER" id="PTHR42852:SF17">
    <property type="entry name" value="THIOREDOXIN-LIKE PROTEIN HI_1115"/>
    <property type="match status" value="1"/>
</dbReference>
<organism evidence="2 3">
    <name type="scientific">Spirosoma profusum</name>
    <dbReference type="NCBI Taxonomy" id="2771354"/>
    <lineage>
        <taxon>Bacteria</taxon>
        <taxon>Pseudomonadati</taxon>
        <taxon>Bacteroidota</taxon>
        <taxon>Cytophagia</taxon>
        <taxon>Cytophagales</taxon>
        <taxon>Cytophagaceae</taxon>
        <taxon>Spirosoma</taxon>
    </lineage>
</organism>
<dbReference type="PANTHER" id="PTHR42852">
    <property type="entry name" value="THIOL:DISULFIDE INTERCHANGE PROTEIN DSBE"/>
    <property type="match status" value="1"/>
</dbReference>
<dbReference type="GO" id="GO:0016209">
    <property type="term" value="F:antioxidant activity"/>
    <property type="evidence" value="ECO:0007669"/>
    <property type="project" value="InterPro"/>
</dbReference>
<dbReference type="SUPFAM" id="SSF52833">
    <property type="entry name" value="Thioredoxin-like"/>
    <property type="match status" value="1"/>
</dbReference>
<dbReference type="CDD" id="cd02966">
    <property type="entry name" value="TlpA_like_family"/>
    <property type="match status" value="1"/>
</dbReference>
<gene>
    <name evidence="2" type="ORF">IC229_20605</name>
</gene>
<accession>A0A926XZ97</accession>
<name>A0A926XZ97_9BACT</name>
<comment type="caution">
    <text evidence="2">The sequence shown here is derived from an EMBL/GenBank/DDBJ whole genome shotgun (WGS) entry which is preliminary data.</text>
</comment>
<evidence type="ECO:0000259" key="1">
    <source>
        <dbReference type="PROSITE" id="PS51352"/>
    </source>
</evidence>
<feature type="domain" description="Thioredoxin" evidence="1">
    <location>
        <begin position="110"/>
        <end position="248"/>
    </location>
</feature>
<dbReference type="EMBL" id="JACWZY010000019">
    <property type="protein sequence ID" value="MBD2703060.1"/>
    <property type="molecule type" value="Genomic_DNA"/>
</dbReference>
<dbReference type="PROSITE" id="PS51352">
    <property type="entry name" value="THIOREDOXIN_2"/>
    <property type="match status" value="1"/>
</dbReference>
<dbReference type="RefSeq" id="WP_190888908.1">
    <property type="nucleotide sequence ID" value="NZ_JACWZY010000019.1"/>
</dbReference>
<dbReference type="GO" id="GO:0016491">
    <property type="term" value="F:oxidoreductase activity"/>
    <property type="evidence" value="ECO:0007669"/>
    <property type="project" value="InterPro"/>
</dbReference>